<dbReference type="SUPFAM" id="SSF56935">
    <property type="entry name" value="Porins"/>
    <property type="match status" value="1"/>
</dbReference>
<evidence type="ECO:0000256" key="6">
    <source>
        <dbReference type="ARBA" id="ARBA00023077"/>
    </source>
</evidence>
<sequence>MSAHAEEGYFETLPVVLSVSRLPQAMEDTPGAVTVIDSELIAATGYRDLARLFRLVPGMQVGQERANHHWVTYHGLGSDYPNQMQVLVDGRSVYSPYFFGGADWGSLPIALEDIDRIEVVRGSDSAAYGSNAFLGVVNILTRHTGAETGNSVSLRGGTNGIADATGRAVLHDGAMGLRVTAQHIEDRGMADLHDSQRIDVLNLRADLRVSAVDEVTVTAGMSSGARSAGYEGTQFDVVAPRTARHEDGAVHLKWRRTLSPDDEWSLSWYRNREQSREDWLLDSHKNLRPEVAYLRNLPRLVVTVDNDRDSLRDNIEFSQRLRPLDDLRLLWGTEWRRDWLRAPMLFYGGDSHSQQEWRLFGNAEWRMAPRWLWNIGAMAEQIEGDRLRLAPRVFLNWQPSPTQTWRAGYSRAWRQPTLFERSADIRVVHPQLGLIMLDHLPNPDIRPQRIDAWEVGFLGQLPQQGSFDLRLFHERIEDFIVRRAVDPAELPDNDIQRAAGATRWVNSGDGVRLVGLEYQLRTRPWSGGQLVLSHSLIRAHSDDDAVRRSVAPYTASLTWLQRYGPWQSTLSLLRMGASDSGSGYVPGYRYKVPAYTTLDWSIARTLQVGPNPVELRLTGINLLGKHQELVLRPLQSMPGYGDDRPANELDRQLHLSVRVGF</sequence>
<dbReference type="InterPro" id="IPR037066">
    <property type="entry name" value="Plug_dom_sf"/>
</dbReference>
<dbReference type="InterPro" id="IPR036942">
    <property type="entry name" value="Beta-barrel_TonB_sf"/>
</dbReference>
<dbReference type="PANTHER" id="PTHR30069">
    <property type="entry name" value="TONB-DEPENDENT OUTER MEMBRANE RECEPTOR"/>
    <property type="match status" value="1"/>
</dbReference>
<comment type="subcellular location">
    <subcellularLocation>
        <location evidence="1 10">Cell outer membrane</location>
        <topology evidence="1 10">Multi-pass membrane protein</topology>
    </subcellularLocation>
</comment>
<dbReference type="GO" id="GO:0044718">
    <property type="term" value="P:siderophore transmembrane transport"/>
    <property type="evidence" value="ECO:0007669"/>
    <property type="project" value="TreeGrafter"/>
</dbReference>
<evidence type="ECO:0000256" key="3">
    <source>
        <dbReference type="ARBA" id="ARBA00022448"/>
    </source>
</evidence>
<feature type="domain" description="TonB-dependent receptor plug" evidence="13">
    <location>
        <begin position="27"/>
        <end position="136"/>
    </location>
</feature>
<evidence type="ECO:0000256" key="11">
    <source>
        <dbReference type="RuleBase" id="RU003357"/>
    </source>
</evidence>
<dbReference type="RefSeq" id="WP_011763830.1">
    <property type="nucleotide sequence ID" value="NC_008702.1"/>
</dbReference>
<dbReference type="KEGG" id="aoa:dqs_0103"/>
<dbReference type="InterPro" id="IPR000531">
    <property type="entry name" value="Beta-barrel_TonB"/>
</dbReference>
<reference evidence="14 15" key="1">
    <citation type="journal article" date="2006" name="Nat. Biotechnol.">
        <title>Complete genome of the mutualistic, N2-fixing grass endophyte Azoarcus sp. strain BH72.</title>
        <authorList>
            <person name="Krause A."/>
            <person name="Ramakumar A."/>
            <person name="Bartels D."/>
            <person name="Battistoni F."/>
            <person name="Bekel T."/>
            <person name="Boch J."/>
            <person name="Boehm M."/>
            <person name="Friedrich F."/>
            <person name="Hurek T."/>
            <person name="Krause L."/>
            <person name="Linke B."/>
            <person name="McHardy A.C."/>
            <person name="Sarkar A."/>
            <person name="Schneiker S."/>
            <person name="Syed A.A."/>
            <person name="Thauer R."/>
            <person name="Vorhoelter F.-J."/>
            <person name="Weidner S."/>
            <person name="Puehler A."/>
            <person name="Reinhold-Hurek B."/>
            <person name="Kaiser O."/>
            <person name="Goesmann A."/>
        </authorList>
    </citation>
    <scope>NUCLEOTIDE SEQUENCE [LARGE SCALE GENOMIC DNA]</scope>
    <source>
        <strain evidence="14 15">BH72</strain>
    </source>
</reference>
<feature type="domain" description="TonB-dependent receptor-like beta-barrel" evidence="12">
    <location>
        <begin position="241"/>
        <end position="622"/>
    </location>
</feature>
<evidence type="ECO:0000256" key="7">
    <source>
        <dbReference type="ARBA" id="ARBA00023136"/>
    </source>
</evidence>
<organism evidence="14 15">
    <name type="scientific">Azoarcus sp. (strain BH72)</name>
    <dbReference type="NCBI Taxonomy" id="418699"/>
    <lineage>
        <taxon>Bacteria</taxon>
        <taxon>Pseudomonadati</taxon>
        <taxon>Pseudomonadota</taxon>
        <taxon>Betaproteobacteria</taxon>
        <taxon>Rhodocyclales</taxon>
        <taxon>Zoogloeaceae</taxon>
        <taxon>Azoarcus</taxon>
    </lineage>
</organism>
<dbReference type="GO" id="GO:0009279">
    <property type="term" value="C:cell outer membrane"/>
    <property type="evidence" value="ECO:0007669"/>
    <property type="project" value="UniProtKB-SubCell"/>
</dbReference>
<dbReference type="Pfam" id="PF07715">
    <property type="entry name" value="Plug"/>
    <property type="match status" value="1"/>
</dbReference>
<dbReference type="AlphaFoldDB" id="A1K1K6"/>
<dbReference type="STRING" id="62928.azo0093"/>
<dbReference type="HOGENOM" id="CLU_008287_16_0_4"/>
<dbReference type="InterPro" id="IPR012910">
    <property type="entry name" value="Plug_dom"/>
</dbReference>
<gene>
    <name evidence="14" type="primary">irgA1</name>
    <name evidence="14" type="ordered locus">azo0093</name>
</gene>
<evidence type="ECO:0000256" key="10">
    <source>
        <dbReference type="PROSITE-ProRule" id="PRU01360"/>
    </source>
</evidence>
<evidence type="ECO:0000256" key="4">
    <source>
        <dbReference type="ARBA" id="ARBA00022452"/>
    </source>
</evidence>
<dbReference type="Pfam" id="PF00593">
    <property type="entry name" value="TonB_dep_Rec_b-barrel"/>
    <property type="match status" value="1"/>
</dbReference>
<evidence type="ECO:0000313" key="15">
    <source>
        <dbReference type="Proteomes" id="UP000002588"/>
    </source>
</evidence>
<evidence type="ECO:0000256" key="1">
    <source>
        <dbReference type="ARBA" id="ARBA00004571"/>
    </source>
</evidence>
<dbReference type="GO" id="GO:0015344">
    <property type="term" value="F:siderophore uptake transmembrane transporter activity"/>
    <property type="evidence" value="ECO:0007669"/>
    <property type="project" value="TreeGrafter"/>
</dbReference>
<accession>A1K1K6</accession>
<keyword evidence="4 10" id="KW-1134">Transmembrane beta strand</keyword>
<keyword evidence="7 10" id="KW-0472">Membrane</keyword>
<dbReference type="Gene3D" id="2.170.130.10">
    <property type="entry name" value="TonB-dependent receptor, plug domain"/>
    <property type="match status" value="1"/>
</dbReference>
<dbReference type="PANTHER" id="PTHR30069:SF27">
    <property type="entry name" value="BLL4766 PROTEIN"/>
    <property type="match status" value="1"/>
</dbReference>
<proteinExistence type="inferred from homology"/>
<evidence type="ECO:0000256" key="9">
    <source>
        <dbReference type="ARBA" id="ARBA00023237"/>
    </source>
</evidence>
<comment type="similarity">
    <text evidence="2 10 11">Belongs to the TonB-dependent receptor family.</text>
</comment>
<dbReference type="EMBL" id="AM406670">
    <property type="protein sequence ID" value="CAL92711.1"/>
    <property type="molecule type" value="Genomic_DNA"/>
</dbReference>
<protein>
    <submittedName>
        <fullName evidence="14">TonB-dependent receptor</fullName>
    </submittedName>
</protein>
<keyword evidence="9 10" id="KW-0998">Cell outer membrane</keyword>
<keyword evidence="6 11" id="KW-0798">TonB box</keyword>
<evidence type="ECO:0000259" key="13">
    <source>
        <dbReference type="Pfam" id="PF07715"/>
    </source>
</evidence>
<dbReference type="eggNOG" id="COG4771">
    <property type="taxonomic scope" value="Bacteria"/>
</dbReference>
<keyword evidence="5 10" id="KW-0812">Transmembrane</keyword>
<dbReference type="InterPro" id="IPR039426">
    <property type="entry name" value="TonB-dep_rcpt-like"/>
</dbReference>
<dbReference type="Proteomes" id="UP000002588">
    <property type="component" value="Chromosome"/>
</dbReference>
<evidence type="ECO:0000256" key="2">
    <source>
        <dbReference type="ARBA" id="ARBA00009810"/>
    </source>
</evidence>
<keyword evidence="15" id="KW-1185">Reference proteome</keyword>
<dbReference type="Gene3D" id="2.40.170.20">
    <property type="entry name" value="TonB-dependent receptor, beta-barrel domain"/>
    <property type="match status" value="1"/>
</dbReference>
<keyword evidence="3 10" id="KW-0813">Transport</keyword>
<evidence type="ECO:0000259" key="12">
    <source>
        <dbReference type="Pfam" id="PF00593"/>
    </source>
</evidence>
<keyword evidence="8 14" id="KW-0675">Receptor</keyword>
<evidence type="ECO:0000256" key="5">
    <source>
        <dbReference type="ARBA" id="ARBA00022692"/>
    </source>
</evidence>
<evidence type="ECO:0000313" key="14">
    <source>
        <dbReference type="EMBL" id="CAL92711.1"/>
    </source>
</evidence>
<name>A1K1K6_AZOSB</name>
<dbReference type="KEGG" id="azo:azo0093"/>
<dbReference type="PROSITE" id="PS52016">
    <property type="entry name" value="TONB_DEPENDENT_REC_3"/>
    <property type="match status" value="1"/>
</dbReference>
<evidence type="ECO:0000256" key="8">
    <source>
        <dbReference type="ARBA" id="ARBA00023170"/>
    </source>
</evidence>